<dbReference type="EMBL" id="CAFAAI010000072">
    <property type="protein sequence ID" value="CAB4792525.1"/>
    <property type="molecule type" value="Genomic_DNA"/>
</dbReference>
<organism evidence="1">
    <name type="scientific">freshwater metagenome</name>
    <dbReference type="NCBI Taxonomy" id="449393"/>
    <lineage>
        <taxon>unclassified sequences</taxon>
        <taxon>metagenomes</taxon>
        <taxon>ecological metagenomes</taxon>
    </lineage>
</organism>
<accession>A0A6J6X8M3</accession>
<protein>
    <submittedName>
        <fullName evidence="1">Unannotated protein</fullName>
    </submittedName>
</protein>
<gene>
    <name evidence="1" type="ORF">UFOPK2992_00540</name>
</gene>
<dbReference type="AlphaFoldDB" id="A0A6J6X8M3"/>
<proteinExistence type="predicted"/>
<evidence type="ECO:0000313" key="1">
    <source>
        <dbReference type="EMBL" id="CAB4792525.1"/>
    </source>
</evidence>
<name>A0A6J6X8M3_9ZZZZ</name>
<sequence>MNVSGKRLFIATTAVVALGVGVATTGALAGNSGDGISAEVAGSTNSVAPGRDTGTSATVGLVAELVAGESGTTCLWLSYPSSVSRFGSCFAPEQIADGVAWLRYQDTPVSPAMYAGIAPDNAATVAVDDRTVTVQNGVWLSDANLQPSEPVYIVYAADGTELASVGK</sequence>
<reference evidence="1" key="1">
    <citation type="submission" date="2020-05" db="EMBL/GenBank/DDBJ databases">
        <authorList>
            <person name="Chiriac C."/>
            <person name="Salcher M."/>
            <person name="Ghai R."/>
            <person name="Kavagutti S V."/>
        </authorList>
    </citation>
    <scope>NUCLEOTIDE SEQUENCE</scope>
</reference>